<dbReference type="EMBL" id="CAXAMM010010224">
    <property type="protein sequence ID" value="CAK9022712.1"/>
    <property type="molecule type" value="Genomic_DNA"/>
</dbReference>
<dbReference type="Gene3D" id="2.170.270.10">
    <property type="entry name" value="SET domain"/>
    <property type="match status" value="1"/>
</dbReference>
<keyword evidence="1" id="KW-0489">Methyltransferase</keyword>
<sequence length="281" mass="31122">MPDFLGDGCGDRILTAASPWLRSNNGCEVRKSANGWSLVATKHFGQGDVVLEECPVMRGPSTFPWNTPEELKKSLEGQDRCVRVSEWMFASHVAFPTHSEDLWIDVDFLTNELAMFAPLDSHAADSYRAELAKIMAPSQLSETLLRGLLMGKFSSFPYGDGSDGRCLFGLLSKLNHSCYPNTVCLWPGPVSAPSAQLRAVTRIQAGEELTFSYLGNDFPLRVRSTEKRRERLFRGFEFNCCCELCEAKEPKTTGQLCKRALAFGKPPPFPKSKKEVVGGGQ</sequence>
<dbReference type="InterPro" id="IPR046341">
    <property type="entry name" value="SET_dom_sf"/>
</dbReference>
<accession>A0ABP0K840</accession>
<keyword evidence="2" id="KW-1185">Reference proteome</keyword>
<organism evidence="1 2">
    <name type="scientific">Durusdinium trenchii</name>
    <dbReference type="NCBI Taxonomy" id="1381693"/>
    <lineage>
        <taxon>Eukaryota</taxon>
        <taxon>Sar</taxon>
        <taxon>Alveolata</taxon>
        <taxon>Dinophyceae</taxon>
        <taxon>Suessiales</taxon>
        <taxon>Symbiodiniaceae</taxon>
        <taxon>Durusdinium</taxon>
    </lineage>
</organism>
<dbReference type="CDD" id="cd20071">
    <property type="entry name" value="SET_SMYD"/>
    <property type="match status" value="1"/>
</dbReference>
<dbReference type="GO" id="GO:0032259">
    <property type="term" value="P:methylation"/>
    <property type="evidence" value="ECO:0007669"/>
    <property type="project" value="UniProtKB-KW"/>
</dbReference>
<dbReference type="InterPro" id="IPR053185">
    <property type="entry name" value="SET_domain_protein"/>
</dbReference>
<dbReference type="PROSITE" id="PS50280">
    <property type="entry name" value="SET"/>
    <property type="match status" value="1"/>
</dbReference>
<evidence type="ECO:0000313" key="2">
    <source>
        <dbReference type="Proteomes" id="UP001642464"/>
    </source>
</evidence>
<dbReference type="Proteomes" id="UP001642464">
    <property type="component" value="Unassembled WGS sequence"/>
</dbReference>
<reference evidence="1 2" key="1">
    <citation type="submission" date="2024-02" db="EMBL/GenBank/DDBJ databases">
        <authorList>
            <person name="Chen Y."/>
            <person name="Shah S."/>
            <person name="Dougan E. K."/>
            <person name="Thang M."/>
            <person name="Chan C."/>
        </authorList>
    </citation>
    <scope>NUCLEOTIDE SEQUENCE [LARGE SCALE GENOMIC DNA]</scope>
</reference>
<dbReference type="GO" id="GO:0008168">
    <property type="term" value="F:methyltransferase activity"/>
    <property type="evidence" value="ECO:0007669"/>
    <property type="project" value="UniProtKB-KW"/>
</dbReference>
<protein>
    <submittedName>
        <fullName evidence="1">N-lysine methyltransferase SMYD2-B (Histone methyltransferase SMYD2-B) (SET and MYND domain-containing protein 2B)</fullName>
    </submittedName>
</protein>
<dbReference type="Pfam" id="PF00856">
    <property type="entry name" value="SET"/>
    <property type="match status" value="1"/>
</dbReference>
<comment type="caution">
    <text evidence="1">The sequence shown here is derived from an EMBL/GenBank/DDBJ whole genome shotgun (WGS) entry which is preliminary data.</text>
</comment>
<dbReference type="PANTHER" id="PTHR47332">
    <property type="entry name" value="SET DOMAIN-CONTAINING PROTEIN 5"/>
    <property type="match status" value="1"/>
</dbReference>
<name>A0ABP0K840_9DINO</name>
<dbReference type="PANTHER" id="PTHR47332:SF4">
    <property type="entry name" value="SET DOMAIN-CONTAINING PROTEIN 5"/>
    <property type="match status" value="1"/>
</dbReference>
<dbReference type="InterPro" id="IPR001214">
    <property type="entry name" value="SET_dom"/>
</dbReference>
<dbReference type="SMART" id="SM00317">
    <property type="entry name" value="SET"/>
    <property type="match status" value="1"/>
</dbReference>
<gene>
    <name evidence="1" type="ORF">SCF082_LOCUS15917</name>
</gene>
<evidence type="ECO:0000313" key="1">
    <source>
        <dbReference type="EMBL" id="CAK9022712.1"/>
    </source>
</evidence>
<dbReference type="SUPFAM" id="SSF82199">
    <property type="entry name" value="SET domain"/>
    <property type="match status" value="1"/>
</dbReference>
<keyword evidence="1" id="KW-0808">Transferase</keyword>
<proteinExistence type="predicted"/>